<organism evidence="2 3">
    <name type="scientific">Gloeophyllum trabeum (strain ATCC 11539 / FP-39264 / Madison 617)</name>
    <name type="common">Brown rot fungus</name>
    <dbReference type="NCBI Taxonomy" id="670483"/>
    <lineage>
        <taxon>Eukaryota</taxon>
        <taxon>Fungi</taxon>
        <taxon>Dikarya</taxon>
        <taxon>Basidiomycota</taxon>
        <taxon>Agaricomycotina</taxon>
        <taxon>Agaricomycetes</taxon>
        <taxon>Gloeophyllales</taxon>
        <taxon>Gloeophyllaceae</taxon>
        <taxon>Gloeophyllum</taxon>
    </lineage>
</organism>
<protein>
    <submittedName>
        <fullName evidence="2">Uncharacterized protein</fullName>
    </submittedName>
</protein>
<sequence length="819" mass="93286">MFLYPHDRQDPATTWSLRQWVREAQRLCGQEDQLAFIKSSLRVYPLPPFRETLRQNTHLRGLAYDNNWNVKIPLHHVPNVPLGKVAERGIVRVHFPRMFQRDIARVISPDNLAKFYDDGVLKAARAVLGNMANHWPRSYEHAMTLYRDNKGQLHWGSLDVPDHLLDAFSTTLRTSLDEIGGVFSGAYFSHELRGWKGSTVHESFSRAERELGLAAMTGILDLTKINQAEWVVDVALEYGVPGHVVAWRKLGHDQLLDQVAPQLPDIEGFLRSTVKMDPVMLSHDLAGFRVDFRQRDRTPILYMQVYHTEKALHYANHKNLYSEQFPSVLLSPDSYHKVLNGLARISEGMMAAAGGDGRQASEGCARVELRMPLSLGIDTLSAPFSVATVRHCLAKVAARDWWLWKYYRLAACYMVLDNHLSLPAQVRCQPTVLTLGAAAMWIWYGCFRTPWMKAWDLMAGATYQLPEEGDENVDYPQDAQNPIPAMLSLGMFYLCDVVWDTGSYCYRIPSTGLINTELLGRVYGQADLPEVTRILTFNASKTGAERGSGKVNPTRNNNHARRGPPAVDLLRDEGRPLPTLPQPHLLAGARTRPPVRPEGEDIDTIVEQGGGAVNGEILGVTEPRPAVDVAVRVQKILDQLFLDVIGMAPNRKGTHGMSYLSIPKEIRTEEATEALFKTARLPFNQCLYKIVTPQQWELRWKHLFPSERRVKGQNYLKAEYWREYWILMSSVESSVQERIRTTLRMKLDELWWLPWTEVEKMWVSKKSDNMEPLPRNSTGGGPWIAMNPRFAREYHDKPKLRGEDTFSRGAVREEEEESE</sequence>
<feature type="region of interest" description="Disordered" evidence="1">
    <location>
        <begin position="543"/>
        <end position="567"/>
    </location>
</feature>
<evidence type="ECO:0000313" key="3">
    <source>
        <dbReference type="Proteomes" id="UP000030669"/>
    </source>
</evidence>
<keyword evidence="3" id="KW-1185">Reference proteome</keyword>
<proteinExistence type="predicted"/>
<dbReference type="EMBL" id="KB469332">
    <property type="protein sequence ID" value="EPQ50183.1"/>
    <property type="molecule type" value="Genomic_DNA"/>
</dbReference>
<dbReference type="KEGG" id="gtr:GLOTRDRAFT_97180"/>
<feature type="region of interest" description="Disordered" evidence="1">
    <location>
        <begin position="794"/>
        <end position="819"/>
    </location>
</feature>
<dbReference type="HOGENOM" id="CLU_327899_0_0_1"/>
<feature type="compositionally biased region" description="Basic and acidic residues" evidence="1">
    <location>
        <begin position="794"/>
        <end position="812"/>
    </location>
</feature>
<name>S7PS15_GLOTA</name>
<dbReference type="GeneID" id="19309964"/>
<dbReference type="RefSeq" id="XP_007871363.1">
    <property type="nucleotide sequence ID" value="XM_007873172.1"/>
</dbReference>
<reference evidence="2 3" key="1">
    <citation type="journal article" date="2012" name="Science">
        <title>The Paleozoic origin of enzymatic lignin decomposition reconstructed from 31 fungal genomes.</title>
        <authorList>
            <person name="Floudas D."/>
            <person name="Binder M."/>
            <person name="Riley R."/>
            <person name="Barry K."/>
            <person name="Blanchette R.A."/>
            <person name="Henrissat B."/>
            <person name="Martinez A.T."/>
            <person name="Otillar R."/>
            <person name="Spatafora J.W."/>
            <person name="Yadav J.S."/>
            <person name="Aerts A."/>
            <person name="Benoit I."/>
            <person name="Boyd A."/>
            <person name="Carlson A."/>
            <person name="Copeland A."/>
            <person name="Coutinho P.M."/>
            <person name="de Vries R.P."/>
            <person name="Ferreira P."/>
            <person name="Findley K."/>
            <person name="Foster B."/>
            <person name="Gaskell J."/>
            <person name="Glotzer D."/>
            <person name="Gorecki P."/>
            <person name="Heitman J."/>
            <person name="Hesse C."/>
            <person name="Hori C."/>
            <person name="Igarashi K."/>
            <person name="Jurgens J.A."/>
            <person name="Kallen N."/>
            <person name="Kersten P."/>
            <person name="Kohler A."/>
            <person name="Kuees U."/>
            <person name="Kumar T.K.A."/>
            <person name="Kuo A."/>
            <person name="LaButti K."/>
            <person name="Larrondo L.F."/>
            <person name="Lindquist E."/>
            <person name="Ling A."/>
            <person name="Lombard V."/>
            <person name="Lucas S."/>
            <person name="Lundell T."/>
            <person name="Martin R."/>
            <person name="McLaughlin D.J."/>
            <person name="Morgenstern I."/>
            <person name="Morin E."/>
            <person name="Murat C."/>
            <person name="Nagy L.G."/>
            <person name="Nolan M."/>
            <person name="Ohm R.A."/>
            <person name="Patyshakuliyeva A."/>
            <person name="Rokas A."/>
            <person name="Ruiz-Duenas F.J."/>
            <person name="Sabat G."/>
            <person name="Salamov A."/>
            <person name="Samejima M."/>
            <person name="Schmutz J."/>
            <person name="Slot J.C."/>
            <person name="St John F."/>
            <person name="Stenlid J."/>
            <person name="Sun H."/>
            <person name="Sun S."/>
            <person name="Syed K."/>
            <person name="Tsang A."/>
            <person name="Wiebenga A."/>
            <person name="Young D."/>
            <person name="Pisabarro A."/>
            <person name="Eastwood D.C."/>
            <person name="Martin F."/>
            <person name="Cullen D."/>
            <person name="Grigoriev I.V."/>
            <person name="Hibbett D.S."/>
        </authorList>
    </citation>
    <scope>NUCLEOTIDE SEQUENCE [LARGE SCALE GENOMIC DNA]</scope>
    <source>
        <strain evidence="2 3">ATCC 11539</strain>
    </source>
</reference>
<gene>
    <name evidence="2" type="ORF">GLOTRDRAFT_97180</name>
</gene>
<dbReference type="OrthoDB" id="3261690at2759"/>
<accession>S7PS15</accession>
<dbReference type="Proteomes" id="UP000030669">
    <property type="component" value="Unassembled WGS sequence"/>
</dbReference>
<dbReference type="OMA" id="NCHERSK"/>
<evidence type="ECO:0000313" key="2">
    <source>
        <dbReference type="EMBL" id="EPQ50183.1"/>
    </source>
</evidence>
<evidence type="ECO:0000256" key="1">
    <source>
        <dbReference type="SAM" id="MobiDB-lite"/>
    </source>
</evidence>
<dbReference type="AlphaFoldDB" id="S7PS15"/>
<dbReference type="eggNOG" id="ENOG502SPAF">
    <property type="taxonomic scope" value="Eukaryota"/>
</dbReference>